<dbReference type="Pfam" id="PF02602">
    <property type="entry name" value="HEM4"/>
    <property type="match status" value="1"/>
</dbReference>
<dbReference type="PRINTS" id="PR00151">
    <property type="entry name" value="PORPHBDMNASE"/>
</dbReference>
<dbReference type="EMBL" id="FQZG01000100">
    <property type="protein sequence ID" value="SHJ88733.1"/>
    <property type="molecule type" value="Genomic_DNA"/>
</dbReference>
<keyword evidence="4 7" id="KW-0808">Transferase</keyword>
<evidence type="ECO:0000313" key="12">
    <source>
        <dbReference type="Proteomes" id="UP000184512"/>
    </source>
</evidence>
<comment type="similarity">
    <text evidence="2 7">Belongs to the HMBS family.</text>
</comment>
<name>A0A1M6MZI4_9ACTN</name>
<keyword evidence="12" id="KW-1185">Reference proteome</keyword>
<dbReference type="InterPro" id="IPR036108">
    <property type="entry name" value="4pyrrol_syn_uPrphyn_synt_sf"/>
</dbReference>
<organism evidence="11 12">
    <name type="scientific">Tessaracoccus bendigoensis DSM 12906</name>
    <dbReference type="NCBI Taxonomy" id="1123357"/>
    <lineage>
        <taxon>Bacteria</taxon>
        <taxon>Bacillati</taxon>
        <taxon>Actinomycetota</taxon>
        <taxon>Actinomycetes</taxon>
        <taxon>Propionibacteriales</taxon>
        <taxon>Propionibacteriaceae</taxon>
        <taxon>Tessaracoccus</taxon>
    </lineage>
</organism>
<comment type="subunit">
    <text evidence="3 7">Monomer.</text>
</comment>
<dbReference type="SUPFAM" id="SSF54782">
    <property type="entry name" value="Porphobilinogen deaminase (hydroxymethylbilane synthase), C-terminal domain"/>
    <property type="match status" value="1"/>
</dbReference>
<comment type="function">
    <text evidence="1 7">Tetrapolymerization of the monopyrrole PBG into the hydroxymethylbilane pre-uroporphyrinogen in several discrete steps.</text>
</comment>
<evidence type="ECO:0000256" key="7">
    <source>
        <dbReference type="HAMAP-Rule" id="MF_00260"/>
    </source>
</evidence>
<evidence type="ECO:0000313" key="11">
    <source>
        <dbReference type="EMBL" id="SHJ88733.1"/>
    </source>
</evidence>
<proteinExistence type="inferred from homology"/>
<dbReference type="CDD" id="cd06578">
    <property type="entry name" value="HemD"/>
    <property type="match status" value="1"/>
</dbReference>
<feature type="domain" description="Porphobilinogen deaminase N-terminal" evidence="8">
    <location>
        <begin position="4"/>
        <end position="203"/>
    </location>
</feature>
<dbReference type="GO" id="GO:0004852">
    <property type="term" value="F:uroporphyrinogen-III synthase activity"/>
    <property type="evidence" value="ECO:0007669"/>
    <property type="project" value="InterPro"/>
</dbReference>
<feature type="domain" description="Tetrapyrrole biosynthesis uroporphyrinogen III synthase" evidence="9">
    <location>
        <begin position="325"/>
        <end position="534"/>
    </location>
</feature>
<feature type="modified residue" description="S-(dipyrrolylmethanemethyl)cysteine" evidence="7">
    <location>
        <position position="233"/>
    </location>
</feature>
<dbReference type="GO" id="GO:0004418">
    <property type="term" value="F:hydroxymethylbilane synthase activity"/>
    <property type="evidence" value="ECO:0007669"/>
    <property type="project" value="UniProtKB-UniRule"/>
</dbReference>
<dbReference type="Gene3D" id="3.40.190.10">
    <property type="entry name" value="Periplasmic binding protein-like II"/>
    <property type="match status" value="2"/>
</dbReference>
<dbReference type="NCBIfam" id="TIGR00212">
    <property type="entry name" value="hemC"/>
    <property type="match status" value="1"/>
</dbReference>
<dbReference type="InterPro" id="IPR022417">
    <property type="entry name" value="Porphobilin_deaminase_N"/>
</dbReference>
<comment type="catalytic activity">
    <reaction evidence="6 7">
        <text>4 porphobilinogen + H2O = hydroxymethylbilane + 4 NH4(+)</text>
        <dbReference type="Rhea" id="RHEA:13185"/>
        <dbReference type="ChEBI" id="CHEBI:15377"/>
        <dbReference type="ChEBI" id="CHEBI:28938"/>
        <dbReference type="ChEBI" id="CHEBI:57845"/>
        <dbReference type="ChEBI" id="CHEBI:58126"/>
        <dbReference type="EC" id="2.5.1.61"/>
    </reaction>
</comment>
<dbReference type="Pfam" id="PF03900">
    <property type="entry name" value="Porphobil_deamC"/>
    <property type="match status" value="1"/>
</dbReference>
<dbReference type="FunFam" id="3.40.190.10:FF:000005">
    <property type="entry name" value="Porphobilinogen deaminase"/>
    <property type="match status" value="1"/>
</dbReference>
<evidence type="ECO:0000256" key="3">
    <source>
        <dbReference type="ARBA" id="ARBA00011245"/>
    </source>
</evidence>
<evidence type="ECO:0000259" key="9">
    <source>
        <dbReference type="Pfam" id="PF02602"/>
    </source>
</evidence>
<dbReference type="InterPro" id="IPR036803">
    <property type="entry name" value="Porphobilinogen_deaminase_C_sf"/>
</dbReference>
<dbReference type="PANTHER" id="PTHR11557:SF0">
    <property type="entry name" value="PORPHOBILINOGEN DEAMINASE"/>
    <property type="match status" value="1"/>
</dbReference>
<accession>A0A1M6MZI4</accession>
<sequence>MRLSLGTRGSALALAQSGQVADRLRALGHDVELIRIRTRGDVTRGSLATTGSLGVFAAELRTALLDGGCDFAVHSMKDLPTEPVPGLVIAAVPTRADPHDVLCARDGLRFAALPPGASVGTGSPRRVAQLRLLRPDLRYVDVRGNVGTRLARVSSVDLDAVVLAAAGLARLGMVDAATDVLDILPAPGQGALALECRGDNAEVIAALAALDDAATRLAVTAERDVLADLGGGCAAPIAAWGHEGRLDAGVFAPDGTAAVRATVDLDTSSGHRAASALLADGAAEVIDLGAARSSRLAELHDDSSLWGGGTVLAGLRVLLPRADGALAEGIRAAGAEVMAVPLQRRIPIVPTDWPNAADWVVITSPATLDVLDGLGLTLPAGARIAAVGAATEAAALARGLPVALRPSGGRGSAQALADAWPDTEGNVLIPGSARSSGELAAALQTRGHDVTAVAVYTVEALESAPADLAREYRDGTFDVVVVTSGSVGEAVDRLLGWREGTRVVAFGPPSAAALIRIGVEPDAVAETQDAAGVIAAIGG</sequence>
<comment type="miscellaneous">
    <text evidence="7">The porphobilinogen subunits are added to the dipyrromethane group.</text>
</comment>
<keyword evidence="5 7" id="KW-0627">Porphyrin biosynthesis</keyword>
<evidence type="ECO:0000256" key="2">
    <source>
        <dbReference type="ARBA" id="ARBA00005638"/>
    </source>
</evidence>
<dbReference type="InterPro" id="IPR022419">
    <property type="entry name" value="Porphobilin_deaminase_cofac_BS"/>
</dbReference>
<dbReference type="SUPFAM" id="SSF53850">
    <property type="entry name" value="Periplasmic binding protein-like II"/>
    <property type="match status" value="1"/>
</dbReference>
<evidence type="ECO:0000259" key="8">
    <source>
        <dbReference type="Pfam" id="PF01379"/>
    </source>
</evidence>
<evidence type="ECO:0000256" key="6">
    <source>
        <dbReference type="ARBA" id="ARBA00048169"/>
    </source>
</evidence>
<dbReference type="InterPro" id="IPR000860">
    <property type="entry name" value="HemC"/>
</dbReference>
<feature type="domain" description="Porphobilinogen deaminase C-terminal" evidence="10">
    <location>
        <begin position="217"/>
        <end position="260"/>
    </location>
</feature>
<dbReference type="GO" id="GO:0006782">
    <property type="term" value="P:protoporphyrinogen IX biosynthetic process"/>
    <property type="evidence" value="ECO:0007669"/>
    <property type="project" value="UniProtKB-UniRule"/>
</dbReference>
<comment type="cofactor">
    <cofactor evidence="7">
        <name>dipyrromethane</name>
        <dbReference type="ChEBI" id="CHEBI:60342"/>
    </cofactor>
    <text evidence="7">Binds 1 dipyrromethane group covalently.</text>
</comment>
<dbReference type="SUPFAM" id="SSF69618">
    <property type="entry name" value="HemD-like"/>
    <property type="match status" value="1"/>
</dbReference>
<gene>
    <name evidence="7" type="primary">hemC</name>
    <name evidence="11" type="ORF">SAMN02745244_03504</name>
</gene>
<evidence type="ECO:0000259" key="10">
    <source>
        <dbReference type="Pfam" id="PF03900"/>
    </source>
</evidence>
<dbReference type="PROSITE" id="PS00533">
    <property type="entry name" value="PORPHOBILINOGEN_DEAM"/>
    <property type="match status" value="1"/>
</dbReference>
<protein>
    <recommendedName>
        <fullName evidence="7">Porphobilinogen deaminase</fullName>
        <shortName evidence="7">PBG</shortName>
        <ecNumber evidence="7">2.5.1.61</ecNumber>
    </recommendedName>
    <alternativeName>
        <fullName evidence="7">Hydroxymethylbilane synthase</fullName>
        <shortName evidence="7">HMBS</shortName>
    </alternativeName>
    <alternativeName>
        <fullName evidence="7">Pre-uroporphyrinogen synthase</fullName>
    </alternativeName>
</protein>
<dbReference type="InterPro" id="IPR003754">
    <property type="entry name" value="4pyrrol_synth_uPrphyn_synth"/>
</dbReference>
<dbReference type="OrthoDB" id="9810298at2"/>
<evidence type="ECO:0000256" key="4">
    <source>
        <dbReference type="ARBA" id="ARBA00022679"/>
    </source>
</evidence>
<reference evidence="12" key="1">
    <citation type="submission" date="2016-11" db="EMBL/GenBank/DDBJ databases">
        <authorList>
            <person name="Varghese N."/>
            <person name="Submissions S."/>
        </authorList>
    </citation>
    <scope>NUCLEOTIDE SEQUENCE [LARGE SCALE GENOMIC DNA]</scope>
    <source>
        <strain evidence="12">DSM 12906</strain>
    </source>
</reference>
<dbReference type="EC" id="2.5.1.61" evidence="7"/>
<evidence type="ECO:0000256" key="5">
    <source>
        <dbReference type="ARBA" id="ARBA00023244"/>
    </source>
</evidence>
<dbReference type="AlphaFoldDB" id="A0A1M6MZI4"/>
<dbReference type="Proteomes" id="UP000184512">
    <property type="component" value="Unassembled WGS sequence"/>
</dbReference>
<dbReference type="GO" id="GO:0005737">
    <property type="term" value="C:cytoplasm"/>
    <property type="evidence" value="ECO:0007669"/>
    <property type="project" value="UniProtKB-UniRule"/>
</dbReference>
<dbReference type="InterPro" id="IPR022418">
    <property type="entry name" value="Porphobilinogen_deaminase_C"/>
</dbReference>
<dbReference type="Gene3D" id="3.30.160.40">
    <property type="entry name" value="Porphobilinogen deaminase, C-terminal domain"/>
    <property type="match status" value="1"/>
</dbReference>
<evidence type="ECO:0000256" key="1">
    <source>
        <dbReference type="ARBA" id="ARBA00002869"/>
    </source>
</evidence>
<dbReference type="HAMAP" id="MF_00260">
    <property type="entry name" value="Porphobil_deam"/>
    <property type="match status" value="1"/>
</dbReference>
<dbReference type="Pfam" id="PF01379">
    <property type="entry name" value="Porphobil_deam"/>
    <property type="match status" value="1"/>
</dbReference>
<dbReference type="STRING" id="1123357.SAMN02745244_03504"/>
<dbReference type="PANTHER" id="PTHR11557">
    <property type="entry name" value="PORPHOBILINOGEN DEAMINASE"/>
    <property type="match status" value="1"/>
</dbReference>
<dbReference type="Gene3D" id="3.40.50.10090">
    <property type="match status" value="2"/>
</dbReference>